<dbReference type="EMBL" id="ADFP01000071">
    <property type="protein sequence ID" value="EFB90639.1"/>
    <property type="molecule type" value="Genomic_DNA"/>
</dbReference>
<gene>
    <name evidence="2" type="ORF">HMPREF7215_0060</name>
</gene>
<name>A0ABP2HTM0_9BACT</name>
<evidence type="ECO:0000313" key="3">
    <source>
        <dbReference type="Proteomes" id="UP000006462"/>
    </source>
</evidence>
<reference evidence="2 3" key="1">
    <citation type="submission" date="2009-12" db="EMBL/GenBank/DDBJ databases">
        <authorList>
            <person name="Shrivastava S."/>
            <person name="Madupu R."/>
            <person name="Durkin A.S."/>
            <person name="Torralba M."/>
            <person name="Methe B."/>
            <person name="Sutton G.G."/>
            <person name="Strausberg R.L."/>
            <person name="Nelson K.E."/>
        </authorList>
    </citation>
    <scope>NUCLEOTIDE SEQUENCE [LARGE SCALE GENOMIC DNA]</scope>
    <source>
        <strain evidence="2 3">W5455</strain>
    </source>
</reference>
<evidence type="ECO:0000256" key="1">
    <source>
        <dbReference type="SAM" id="MobiDB-lite"/>
    </source>
</evidence>
<protein>
    <submittedName>
        <fullName evidence="2">Uncharacterized protein</fullName>
    </submittedName>
</protein>
<accession>A0ABP2HTM0</accession>
<feature type="compositionally biased region" description="Basic and acidic residues" evidence="1">
    <location>
        <begin position="109"/>
        <end position="118"/>
    </location>
</feature>
<comment type="caution">
    <text evidence="2">The sequence shown here is derived from an EMBL/GenBank/DDBJ whole genome shotgun (WGS) entry which is preliminary data.</text>
</comment>
<organism evidence="2 3">
    <name type="scientific">Pyramidobacter piscolens W5455</name>
    <dbReference type="NCBI Taxonomy" id="352165"/>
    <lineage>
        <taxon>Bacteria</taxon>
        <taxon>Thermotogati</taxon>
        <taxon>Synergistota</taxon>
        <taxon>Synergistia</taxon>
        <taxon>Synergistales</taxon>
        <taxon>Dethiosulfovibrionaceae</taxon>
        <taxon>Pyramidobacter</taxon>
    </lineage>
</organism>
<keyword evidence="3" id="KW-1185">Reference proteome</keyword>
<feature type="region of interest" description="Disordered" evidence="1">
    <location>
        <begin position="93"/>
        <end position="118"/>
    </location>
</feature>
<sequence length="174" mass="19278">MLKVYNGVVITNRRFQETFRIGGIGGGNNLQSRNMCKNPLNHLRMLCGSLADQSIRSAEDHGNSLLRSEHVMNFSHLVEHLIAADEHKIGKMHIGNGTHTRKSSPDGSTDDRRFTDRRVTDSISAEASREFLELAENASLTGDVLSHDEYGGVTLHLFDHGLLSCLRKSDGLHS</sequence>
<proteinExistence type="predicted"/>
<evidence type="ECO:0000313" key="2">
    <source>
        <dbReference type="EMBL" id="EFB90639.1"/>
    </source>
</evidence>
<dbReference type="Proteomes" id="UP000006462">
    <property type="component" value="Unassembled WGS sequence"/>
</dbReference>